<dbReference type="SMART" id="SM00267">
    <property type="entry name" value="GGDEF"/>
    <property type="match status" value="1"/>
</dbReference>
<dbReference type="OrthoDB" id="9813903at2"/>
<comment type="caution">
    <text evidence="6">The sequence shown here is derived from an EMBL/GenBank/DDBJ whole genome shotgun (WGS) entry which is preliminary data.</text>
</comment>
<dbReference type="Gene3D" id="3.30.70.270">
    <property type="match status" value="1"/>
</dbReference>
<dbReference type="InterPro" id="IPR000160">
    <property type="entry name" value="GGDEF_dom"/>
</dbReference>
<evidence type="ECO:0000259" key="5">
    <source>
        <dbReference type="PROSITE" id="PS50887"/>
    </source>
</evidence>
<comment type="catalytic activity">
    <reaction evidence="2">
        <text>2 GTP = 3',3'-c-di-GMP + 2 diphosphate</text>
        <dbReference type="Rhea" id="RHEA:24898"/>
        <dbReference type="ChEBI" id="CHEBI:33019"/>
        <dbReference type="ChEBI" id="CHEBI:37565"/>
        <dbReference type="ChEBI" id="CHEBI:58805"/>
        <dbReference type="EC" id="2.7.7.65"/>
    </reaction>
</comment>
<evidence type="ECO:0000313" key="6">
    <source>
        <dbReference type="EMBL" id="TDN48399.1"/>
    </source>
</evidence>
<keyword evidence="3" id="KW-0175">Coiled coil</keyword>
<name>A0A4R6DUW0_9RHOO</name>
<dbReference type="PANTHER" id="PTHR45138:SF9">
    <property type="entry name" value="DIGUANYLATE CYCLASE DGCM-RELATED"/>
    <property type="match status" value="1"/>
</dbReference>
<evidence type="ECO:0000256" key="4">
    <source>
        <dbReference type="SAM" id="MobiDB-lite"/>
    </source>
</evidence>
<reference evidence="6 7" key="1">
    <citation type="submission" date="2019-03" db="EMBL/GenBank/DDBJ databases">
        <title>Genomic Encyclopedia of Type Strains, Phase IV (KMG-IV): sequencing the most valuable type-strain genomes for metagenomic binning, comparative biology and taxonomic classification.</title>
        <authorList>
            <person name="Goeker M."/>
        </authorList>
    </citation>
    <scope>NUCLEOTIDE SEQUENCE [LARGE SCALE GENOMIC DNA]</scope>
    <source>
        <strain evidence="6 7">DSM 12121</strain>
    </source>
</reference>
<sequence length="603" mass="66941">MARTPSPSLPPAELSGTDFRRGPAGGGDTSPEAASPSDIAREALHQLAVKRIPPTPDNYRTLYHQIAGIAEEDAFPGRSLRALSSLLPRDTPDGLRIAHRFEAAVASEQWTQLRQVLVEVCAARNAGSLPWGRMIRELIVELERRQEGLTRARKNESLQHVLAASTTDSEQLFLRLQGLLGSWARRDESEPLELAGLPALETAGDMPHPLAPLISQLLQRGLTPLVAGDPALLEETRELASTFDQLEGAIPDALVRRLDTFSVRLNWMAEDNSAVRSALLGLLRLLVDNIRELVLDDQWLHGQLSVLAEAFAGSPDIRVLDEVERRLRDVIDKQGRLKRELTDAQHRLKTMLAGFIDRLAEFSDTTTEYHDALGHCAERISSASDISELTDVVEEMLRETRSAQASAQRSGAELSELRAQVDHANQHILKLQRELDETSELVRHDPLTGALNRKGLDEALAREIARMRRKGNSLCLALLDVDNFKQLNDTFGHTTGDDALRHLAAVVRESLRPHDTVGRYGGEEFLILLPETELEDAHAVLVRLQRELTRRFFLAGEQKLLITFSAGITRLQTEEEAQLAIERADRAMYAAKRAGKNRVLTAA</sequence>
<gene>
    <name evidence="6" type="ORF">C7389_11565</name>
</gene>
<feature type="domain" description="GGDEF" evidence="5">
    <location>
        <begin position="472"/>
        <end position="603"/>
    </location>
</feature>
<dbReference type="PROSITE" id="PS50887">
    <property type="entry name" value="GGDEF"/>
    <property type="match status" value="1"/>
</dbReference>
<evidence type="ECO:0000313" key="7">
    <source>
        <dbReference type="Proteomes" id="UP000295129"/>
    </source>
</evidence>
<dbReference type="GO" id="GO:0052621">
    <property type="term" value="F:diguanylate cyclase activity"/>
    <property type="evidence" value="ECO:0007669"/>
    <property type="project" value="UniProtKB-EC"/>
</dbReference>
<keyword evidence="7" id="KW-1185">Reference proteome</keyword>
<dbReference type="SUPFAM" id="SSF55073">
    <property type="entry name" value="Nucleotide cyclase"/>
    <property type="match status" value="1"/>
</dbReference>
<evidence type="ECO:0000256" key="3">
    <source>
        <dbReference type="SAM" id="Coils"/>
    </source>
</evidence>
<proteinExistence type="predicted"/>
<evidence type="ECO:0000256" key="2">
    <source>
        <dbReference type="ARBA" id="ARBA00034247"/>
    </source>
</evidence>
<dbReference type="FunFam" id="3.30.70.270:FF:000001">
    <property type="entry name" value="Diguanylate cyclase domain protein"/>
    <property type="match status" value="1"/>
</dbReference>
<accession>A0A4R6DUW0</accession>
<dbReference type="Proteomes" id="UP000295129">
    <property type="component" value="Unassembled WGS sequence"/>
</dbReference>
<organism evidence="6 7">
    <name type="scientific">Azoarcus indigens</name>
    <dbReference type="NCBI Taxonomy" id="29545"/>
    <lineage>
        <taxon>Bacteria</taxon>
        <taxon>Pseudomonadati</taxon>
        <taxon>Pseudomonadota</taxon>
        <taxon>Betaproteobacteria</taxon>
        <taxon>Rhodocyclales</taxon>
        <taxon>Zoogloeaceae</taxon>
        <taxon>Azoarcus</taxon>
    </lineage>
</organism>
<evidence type="ECO:0000256" key="1">
    <source>
        <dbReference type="ARBA" id="ARBA00012528"/>
    </source>
</evidence>
<dbReference type="CDD" id="cd01949">
    <property type="entry name" value="GGDEF"/>
    <property type="match status" value="1"/>
</dbReference>
<protein>
    <recommendedName>
        <fullName evidence="1">diguanylate cyclase</fullName>
        <ecNumber evidence="1">2.7.7.65</ecNumber>
    </recommendedName>
</protein>
<dbReference type="EMBL" id="SNVV01000015">
    <property type="protein sequence ID" value="TDN48399.1"/>
    <property type="molecule type" value="Genomic_DNA"/>
</dbReference>
<dbReference type="InterPro" id="IPR050469">
    <property type="entry name" value="Diguanylate_Cyclase"/>
</dbReference>
<dbReference type="InterPro" id="IPR043128">
    <property type="entry name" value="Rev_trsase/Diguanyl_cyclase"/>
</dbReference>
<feature type="coiled-coil region" evidence="3">
    <location>
        <begin position="414"/>
        <end position="441"/>
    </location>
</feature>
<feature type="region of interest" description="Disordered" evidence="4">
    <location>
        <begin position="1"/>
        <end position="36"/>
    </location>
</feature>
<dbReference type="NCBIfam" id="TIGR00254">
    <property type="entry name" value="GGDEF"/>
    <property type="match status" value="1"/>
</dbReference>
<dbReference type="Pfam" id="PF00990">
    <property type="entry name" value="GGDEF"/>
    <property type="match status" value="1"/>
</dbReference>
<dbReference type="RefSeq" id="WP_133593527.1">
    <property type="nucleotide sequence ID" value="NZ_SNVV01000015.1"/>
</dbReference>
<dbReference type="PANTHER" id="PTHR45138">
    <property type="entry name" value="REGULATORY COMPONENTS OF SENSORY TRANSDUCTION SYSTEM"/>
    <property type="match status" value="1"/>
</dbReference>
<dbReference type="InterPro" id="IPR029787">
    <property type="entry name" value="Nucleotide_cyclase"/>
</dbReference>
<dbReference type="EC" id="2.7.7.65" evidence="1"/>
<dbReference type="AlphaFoldDB" id="A0A4R6DUW0"/>